<comment type="similarity">
    <text evidence="2">Belongs to the kinesin light chain family.</text>
</comment>
<evidence type="ECO:0000256" key="8">
    <source>
        <dbReference type="ARBA" id="ARBA00023175"/>
    </source>
</evidence>
<evidence type="ECO:0000256" key="5">
    <source>
        <dbReference type="ARBA" id="ARBA00022737"/>
    </source>
</evidence>
<dbReference type="EMBL" id="CP044543">
    <property type="protein sequence ID" value="QFI74254.1"/>
    <property type="molecule type" value="Genomic_DNA"/>
</dbReference>
<feature type="repeat" description="TPR" evidence="10">
    <location>
        <begin position="249"/>
        <end position="282"/>
    </location>
</feature>
<organism evidence="12 13">
    <name type="scientific">Bradyrhizobium betae</name>
    <dbReference type="NCBI Taxonomy" id="244734"/>
    <lineage>
        <taxon>Bacteria</taxon>
        <taxon>Pseudomonadati</taxon>
        <taxon>Pseudomonadota</taxon>
        <taxon>Alphaproteobacteria</taxon>
        <taxon>Hyphomicrobiales</taxon>
        <taxon>Nitrobacteraceae</taxon>
        <taxon>Bradyrhizobium</taxon>
    </lineage>
</organism>
<dbReference type="GO" id="GO:0007018">
    <property type="term" value="P:microtubule-based movement"/>
    <property type="evidence" value="ECO:0007669"/>
    <property type="project" value="TreeGrafter"/>
</dbReference>
<proteinExistence type="inferred from homology"/>
<dbReference type="PROSITE" id="PS50005">
    <property type="entry name" value="TPR"/>
    <property type="match status" value="3"/>
</dbReference>
<evidence type="ECO:0000256" key="1">
    <source>
        <dbReference type="ARBA" id="ARBA00004245"/>
    </source>
</evidence>
<evidence type="ECO:0000256" key="4">
    <source>
        <dbReference type="ARBA" id="ARBA00022701"/>
    </source>
</evidence>
<dbReference type="GO" id="GO:0019894">
    <property type="term" value="F:kinesin binding"/>
    <property type="evidence" value="ECO:0007669"/>
    <property type="project" value="TreeGrafter"/>
</dbReference>
<dbReference type="InterPro" id="IPR024983">
    <property type="entry name" value="CHAT_dom"/>
</dbReference>
<keyword evidence="5" id="KW-0677">Repeat</keyword>
<feature type="repeat" description="TPR" evidence="10">
    <location>
        <begin position="123"/>
        <end position="156"/>
    </location>
</feature>
<evidence type="ECO:0000256" key="6">
    <source>
        <dbReference type="ARBA" id="ARBA00022803"/>
    </source>
</evidence>
<evidence type="ECO:0000256" key="7">
    <source>
        <dbReference type="ARBA" id="ARBA00023054"/>
    </source>
</evidence>
<dbReference type="Pfam" id="PF13374">
    <property type="entry name" value="TPR_10"/>
    <property type="match status" value="1"/>
</dbReference>
<keyword evidence="7" id="KW-0175">Coiled coil</keyword>
<evidence type="ECO:0000313" key="12">
    <source>
        <dbReference type="EMBL" id="QFI74254.1"/>
    </source>
</evidence>
<reference evidence="13" key="1">
    <citation type="submission" date="2019-10" db="EMBL/GenBank/DDBJ databases">
        <title>Complete Genome Sequence of Bradyrhizobium betae type strain PL7HG1T.</title>
        <authorList>
            <person name="Bromfield E.S.P."/>
            <person name="Cloutier S."/>
        </authorList>
    </citation>
    <scope>NUCLEOTIDE SEQUENCE [LARGE SCALE GENOMIC DNA]</scope>
    <source>
        <strain evidence="13">PL7HG1</strain>
    </source>
</reference>
<dbReference type="Pfam" id="PF12770">
    <property type="entry name" value="CHAT"/>
    <property type="match status" value="1"/>
</dbReference>
<dbReference type="Proteomes" id="UP000325641">
    <property type="component" value="Chromosome"/>
</dbReference>
<dbReference type="OrthoDB" id="9787760at2"/>
<sequence>MVSRRAARGFMTRRRLTLVAGLALAITASLVTPGFGQKGNLASDSARINTLRSAGKYSEALPLAQAMVASLEKTTNNRDLAGALNNLAQIHADQGYDDQAEPIYKRAIALMEKGTGLDSVEIAPVLNNLAALYQRQSRLTEAEPLFKRALAVREKALSREHPDVGQSLNNLGTLYVKQQHYADAEPLFQRALAIYQKVGGPEHPAVATLLNNLGQLYRDLNRDAEAEAPIRRSLAIREKVLGPDHPDVARSLNNLAGLYEHQQRYADAEPLYRRALAIRERALGPDHPDVATSTSNLAYFLYASGRNADALPLAERTLRNDRAQLRVVLPVLFAARQQHLLPDDKALDGALAAIQRGTQSSAASAVNKLAVRLAAGSDRLAELVRRDQDLAAESEALDKAIIVAVSKQSAQRDVPAEQRSRARIATIANERAGLQKTFTVEFPDYASLSNPLPLAVKDIQPLLSADEAMVLFSVVDKQSHVIAITREGVEWKEIPLGADALAQKVTAFRRGLDVGKARDASGKSGLFDLALANELYVALLGPVEALTKDKRNLLVVPSAALTALPFHLLVTEKPQAAIPDTLDGYRGAAWLLRRQAVSVLPSVVSLKSLRAFARRDQGVKPMTGFGDPVFNPALEGPADRRAANGKVAARSIVTSAYTDFWRGAGVDRARLAQALPQLPDTADELNAVAKDVGAAAADIHLGRDASETTLKRAALAQYSIIYFATHGLVAGDIKGLGEPSLALSIPEQPTELDDGLLTASEVAQLKLNADWVVLSACNTIAGDMPGAEALSGLARSFFYAGARALLVSHWAVDSEAATRLTTSTFELLKNEPEIGRAEALRRAMLAYVDDTSSPRNAYPAMWGPFALIGEGEVR</sequence>
<dbReference type="GO" id="GO:0005871">
    <property type="term" value="C:kinesin complex"/>
    <property type="evidence" value="ECO:0007669"/>
    <property type="project" value="InterPro"/>
</dbReference>
<evidence type="ECO:0000313" key="13">
    <source>
        <dbReference type="Proteomes" id="UP000325641"/>
    </source>
</evidence>
<evidence type="ECO:0000256" key="10">
    <source>
        <dbReference type="PROSITE-ProRule" id="PRU00339"/>
    </source>
</evidence>
<evidence type="ECO:0000256" key="3">
    <source>
        <dbReference type="ARBA" id="ARBA00022490"/>
    </source>
</evidence>
<accession>A0A5P6P8K4</accession>
<dbReference type="PRINTS" id="PR00381">
    <property type="entry name" value="KINESINLIGHT"/>
</dbReference>
<dbReference type="InterPro" id="IPR011990">
    <property type="entry name" value="TPR-like_helical_dom_sf"/>
</dbReference>
<comment type="subcellular location">
    <subcellularLocation>
        <location evidence="1">Cytoplasm</location>
        <location evidence="1">Cytoskeleton</location>
    </subcellularLocation>
</comment>
<dbReference type="SUPFAM" id="SSF48452">
    <property type="entry name" value="TPR-like"/>
    <property type="match status" value="2"/>
</dbReference>
<keyword evidence="6 10" id="KW-0802">TPR repeat</keyword>
<evidence type="ECO:0000256" key="2">
    <source>
        <dbReference type="ARBA" id="ARBA00009622"/>
    </source>
</evidence>
<dbReference type="AlphaFoldDB" id="A0A5P6P8K4"/>
<dbReference type="GO" id="GO:0005737">
    <property type="term" value="C:cytoplasm"/>
    <property type="evidence" value="ECO:0007669"/>
    <property type="project" value="TreeGrafter"/>
</dbReference>
<feature type="domain" description="CHAT" evidence="11">
    <location>
        <begin position="530"/>
        <end position="870"/>
    </location>
</feature>
<dbReference type="PANTHER" id="PTHR45783:SF3">
    <property type="entry name" value="KINESIN LIGHT CHAIN"/>
    <property type="match status" value="1"/>
</dbReference>
<dbReference type="PANTHER" id="PTHR45783">
    <property type="entry name" value="KINESIN LIGHT CHAIN"/>
    <property type="match status" value="1"/>
</dbReference>
<evidence type="ECO:0000256" key="9">
    <source>
        <dbReference type="ARBA" id="ARBA00023212"/>
    </source>
</evidence>
<keyword evidence="4" id="KW-0493">Microtubule</keyword>
<dbReference type="GO" id="GO:0005874">
    <property type="term" value="C:microtubule"/>
    <property type="evidence" value="ECO:0007669"/>
    <property type="project" value="UniProtKB-KW"/>
</dbReference>
<keyword evidence="8" id="KW-0505">Motor protein</keyword>
<dbReference type="InterPro" id="IPR019734">
    <property type="entry name" value="TPR_rpt"/>
</dbReference>
<dbReference type="Gene3D" id="1.25.40.10">
    <property type="entry name" value="Tetratricopeptide repeat domain"/>
    <property type="match status" value="2"/>
</dbReference>
<dbReference type="InterPro" id="IPR002151">
    <property type="entry name" value="Kinesin_light"/>
</dbReference>
<gene>
    <name evidence="12" type="ORF">F8237_18735</name>
</gene>
<name>A0A5P6P8K4_9BRAD</name>
<dbReference type="Pfam" id="PF13424">
    <property type="entry name" value="TPR_12"/>
    <property type="match status" value="2"/>
</dbReference>
<dbReference type="SMART" id="SM00028">
    <property type="entry name" value="TPR"/>
    <property type="match status" value="6"/>
</dbReference>
<dbReference type="KEGG" id="bbet:F8237_18735"/>
<evidence type="ECO:0000259" key="11">
    <source>
        <dbReference type="Pfam" id="PF12770"/>
    </source>
</evidence>
<feature type="repeat" description="TPR" evidence="10">
    <location>
        <begin position="165"/>
        <end position="198"/>
    </location>
</feature>
<keyword evidence="9" id="KW-0206">Cytoskeleton</keyword>
<protein>
    <submittedName>
        <fullName evidence="12">CHAT domain-containing protein</fullName>
    </submittedName>
</protein>
<keyword evidence="3" id="KW-0963">Cytoplasm</keyword>